<sequence>MNEKPAKRYRITPPRQQGGAVLMVALVFLVIITMLGLTAMRTNVIEERLAGNSRDWALAFQAAEAALRDAEKDIQSGTRFVGETGFVPACTNGLCTPQIDGTAIWQDLETAANSGWMTGASAGPSIAYGTYTNPTPATVANVARQPRYLIEVVTEKGSSLSQKGGYGNQGNQYVYRVTARGFGTSVDSSGNPIARVTVQSMYKP</sequence>
<name>A0A9D7QJX0_9RHOO</name>
<feature type="domain" description="PilX/PilW C-terminal" evidence="2">
    <location>
        <begin position="92"/>
        <end position="203"/>
    </location>
</feature>
<evidence type="ECO:0000313" key="5">
    <source>
        <dbReference type="Proteomes" id="UP000808146"/>
    </source>
</evidence>
<protein>
    <recommendedName>
        <fullName evidence="6">Pilus assembly protein PilX</fullName>
    </recommendedName>
</protein>
<evidence type="ECO:0008006" key="6">
    <source>
        <dbReference type="Google" id="ProtNLM"/>
    </source>
</evidence>
<evidence type="ECO:0000313" key="4">
    <source>
        <dbReference type="EMBL" id="MBK8889098.1"/>
    </source>
</evidence>
<dbReference type="EMBL" id="JADKBR010000001">
    <property type="protein sequence ID" value="MBK8889098.1"/>
    <property type="molecule type" value="Genomic_DNA"/>
</dbReference>
<comment type="caution">
    <text evidence="4">The sequence shown here is derived from an EMBL/GenBank/DDBJ whole genome shotgun (WGS) entry which is preliminary data.</text>
</comment>
<dbReference type="InterPro" id="IPR025746">
    <property type="entry name" value="PilX_N_dom"/>
</dbReference>
<gene>
    <name evidence="4" type="ORF">IPN75_01300</name>
</gene>
<proteinExistence type="predicted"/>
<reference evidence="4" key="1">
    <citation type="submission" date="2020-10" db="EMBL/GenBank/DDBJ databases">
        <title>Connecting structure to function with the recovery of over 1000 high-quality activated sludge metagenome-assembled genomes encoding full-length rRNA genes using long-read sequencing.</title>
        <authorList>
            <person name="Singleton C.M."/>
            <person name="Petriglieri F."/>
            <person name="Kristensen J.M."/>
            <person name="Kirkegaard R.H."/>
            <person name="Michaelsen T.Y."/>
            <person name="Andersen M.H."/>
            <person name="Karst S.M."/>
            <person name="Dueholm M.S."/>
            <person name="Nielsen P.H."/>
            <person name="Albertsen M."/>
        </authorList>
    </citation>
    <scope>NUCLEOTIDE SEQUENCE</scope>
    <source>
        <strain evidence="4">OdNE_18-Q3-R46-58_BAT3C.305</strain>
    </source>
</reference>
<dbReference type="Pfam" id="PF14341">
    <property type="entry name" value="PilX_N"/>
    <property type="match status" value="1"/>
</dbReference>
<evidence type="ECO:0000256" key="1">
    <source>
        <dbReference type="SAM" id="Phobius"/>
    </source>
</evidence>
<evidence type="ECO:0000259" key="3">
    <source>
        <dbReference type="Pfam" id="PF14341"/>
    </source>
</evidence>
<dbReference type="Pfam" id="PF13681">
    <property type="entry name" value="PilX"/>
    <property type="match status" value="1"/>
</dbReference>
<feature type="transmembrane region" description="Helical" evidence="1">
    <location>
        <begin position="20"/>
        <end position="40"/>
    </location>
</feature>
<dbReference type="InterPro" id="IPR025205">
    <property type="entry name" value="PilX/PilW_C"/>
</dbReference>
<dbReference type="AlphaFoldDB" id="A0A9D7QJX0"/>
<keyword evidence="1" id="KW-0812">Transmembrane</keyword>
<keyword evidence="1" id="KW-1133">Transmembrane helix</keyword>
<accession>A0A9D7QJX0</accession>
<organism evidence="4 5">
    <name type="scientific">Candidatus Dechloromonas phosphorivorans</name>
    <dbReference type="NCBI Taxonomy" id="2899244"/>
    <lineage>
        <taxon>Bacteria</taxon>
        <taxon>Pseudomonadati</taxon>
        <taxon>Pseudomonadota</taxon>
        <taxon>Betaproteobacteria</taxon>
        <taxon>Rhodocyclales</taxon>
        <taxon>Azonexaceae</taxon>
        <taxon>Dechloromonas</taxon>
    </lineage>
</organism>
<feature type="domain" description="Type 4 fimbrial biogenesis protein PilX N-terminal" evidence="3">
    <location>
        <begin position="18"/>
        <end position="68"/>
    </location>
</feature>
<evidence type="ECO:0000259" key="2">
    <source>
        <dbReference type="Pfam" id="PF13681"/>
    </source>
</evidence>
<keyword evidence="1" id="KW-0472">Membrane</keyword>
<dbReference type="Proteomes" id="UP000808146">
    <property type="component" value="Unassembled WGS sequence"/>
</dbReference>